<comment type="caution">
    <text evidence="1">The sequence shown here is derived from an EMBL/GenBank/DDBJ whole genome shotgun (WGS) entry which is preliminary data.</text>
</comment>
<dbReference type="EMBL" id="JAVRHM010000008">
    <property type="protein sequence ID" value="MDT0689900.1"/>
    <property type="molecule type" value="Genomic_DNA"/>
</dbReference>
<reference evidence="1 2" key="1">
    <citation type="submission" date="2023-09" db="EMBL/GenBank/DDBJ databases">
        <authorList>
            <person name="Rey-Velasco X."/>
        </authorList>
    </citation>
    <scope>NUCLEOTIDE SEQUENCE [LARGE SCALE GENOMIC DNA]</scope>
    <source>
        <strain evidence="1 2">F188</strain>
    </source>
</reference>
<dbReference type="RefSeq" id="WP_311683880.1">
    <property type="nucleotide sequence ID" value="NZ_JAVRHM010000008.1"/>
</dbReference>
<evidence type="ECO:0008006" key="3">
    <source>
        <dbReference type="Google" id="ProtNLM"/>
    </source>
</evidence>
<name>A0ABU3E1M6_9FLAO</name>
<dbReference type="Proteomes" id="UP001261624">
    <property type="component" value="Unassembled WGS sequence"/>
</dbReference>
<accession>A0ABU3E1M6</accession>
<organism evidence="1 2">
    <name type="scientific">Autumnicola patrickiae</name>
    <dbReference type="NCBI Taxonomy" id="3075591"/>
    <lineage>
        <taxon>Bacteria</taxon>
        <taxon>Pseudomonadati</taxon>
        <taxon>Bacteroidota</taxon>
        <taxon>Flavobacteriia</taxon>
        <taxon>Flavobacteriales</taxon>
        <taxon>Flavobacteriaceae</taxon>
        <taxon>Autumnicola</taxon>
    </lineage>
</organism>
<protein>
    <recommendedName>
        <fullName evidence="3">Lipocalin-like domain-containing protein</fullName>
    </recommendedName>
</protein>
<proteinExistence type="predicted"/>
<evidence type="ECO:0000313" key="1">
    <source>
        <dbReference type="EMBL" id="MDT0689900.1"/>
    </source>
</evidence>
<gene>
    <name evidence="1" type="ORF">RM549_08890</name>
</gene>
<sequence>MRNIILLTIIGLTILSCSKDNNPDPELIGRWIWEGSSGGIAGITETPESTGDNRELDISADSIKSYLNGTLNFQTAYSTETRESVIFNEPREMVIQENGFRQIIEFSGGKLILIGDCYDCYISEYIKE</sequence>
<evidence type="ECO:0000313" key="2">
    <source>
        <dbReference type="Proteomes" id="UP001261624"/>
    </source>
</evidence>
<dbReference type="PROSITE" id="PS51257">
    <property type="entry name" value="PROKAR_LIPOPROTEIN"/>
    <property type="match status" value="1"/>
</dbReference>
<keyword evidence="2" id="KW-1185">Reference proteome</keyword>